<dbReference type="Proteomes" id="UP001187343">
    <property type="component" value="Unassembled WGS sequence"/>
</dbReference>
<evidence type="ECO:0000313" key="1">
    <source>
        <dbReference type="EMBL" id="KAK2867470.1"/>
    </source>
</evidence>
<proteinExistence type="predicted"/>
<dbReference type="AlphaFoldDB" id="A0AA88NWE6"/>
<accession>A0AA88NWE6</accession>
<organism evidence="1 2">
    <name type="scientific">Cirrhinus molitorella</name>
    <name type="common">mud carp</name>
    <dbReference type="NCBI Taxonomy" id="172907"/>
    <lineage>
        <taxon>Eukaryota</taxon>
        <taxon>Metazoa</taxon>
        <taxon>Chordata</taxon>
        <taxon>Craniata</taxon>
        <taxon>Vertebrata</taxon>
        <taxon>Euteleostomi</taxon>
        <taxon>Actinopterygii</taxon>
        <taxon>Neopterygii</taxon>
        <taxon>Teleostei</taxon>
        <taxon>Ostariophysi</taxon>
        <taxon>Cypriniformes</taxon>
        <taxon>Cyprinidae</taxon>
        <taxon>Labeoninae</taxon>
        <taxon>Labeonini</taxon>
        <taxon>Cirrhinus</taxon>
    </lineage>
</organism>
<evidence type="ECO:0000313" key="2">
    <source>
        <dbReference type="Proteomes" id="UP001187343"/>
    </source>
</evidence>
<name>A0AA88NWE6_9TELE</name>
<dbReference type="Gene3D" id="1.20.1170.10">
    <property type="match status" value="1"/>
</dbReference>
<dbReference type="EMBL" id="JAUYZG010000025">
    <property type="protein sequence ID" value="KAK2867470.1"/>
    <property type="molecule type" value="Genomic_DNA"/>
</dbReference>
<gene>
    <name evidence="1" type="ORF">Q8A67_025587</name>
</gene>
<sequence>MADCKEVVLASSPEFVEELLPSAQRTALLYHLSYLCLANFPKLERELRKRAVETQLLFGSSEALLLKCVVTSNNLVSTLLPGLKVAVEKNKTVLAIKCLEKARAWITDIINRVKEMVDRYESHNQSVASCTSDVILEKTETEKKNKQTSQEIEALEKVVSDLQVELKKNAEELGRVEEKLEEKKREIDNHVRDSSRKSNGLTILAALVPFVGAFVKSIYDTAAGPDVAAKTQTLSNEISNLYAEKSSLRNKEWNIQVKLTDVQLKLASMKIEQGSIPSPVHLAEVQTCLSRIQQILIQLQKFWESVRVMLEALEHNTFAKEDFIDECDLKDIFLTSIETALELWKSFGESCMKAKSIFCLQTKDAYKFLETNPSSLSPVEWKEQYDAVIVELNKISPDPSTPPATAAITE</sequence>
<reference evidence="1" key="1">
    <citation type="submission" date="2023-08" db="EMBL/GenBank/DDBJ databases">
        <title>Chromosome-level Genome Assembly of mud carp (Cirrhinus molitorella).</title>
        <authorList>
            <person name="Liu H."/>
        </authorList>
    </citation>
    <scope>NUCLEOTIDE SEQUENCE</scope>
    <source>
        <strain evidence="1">Prfri</strain>
        <tissue evidence="1">Muscle</tissue>
    </source>
</reference>
<protein>
    <submittedName>
        <fullName evidence="1">Uncharacterized protein</fullName>
    </submittedName>
</protein>
<keyword evidence="2" id="KW-1185">Reference proteome</keyword>
<comment type="caution">
    <text evidence="1">The sequence shown here is derived from an EMBL/GenBank/DDBJ whole genome shotgun (WGS) entry which is preliminary data.</text>
</comment>